<dbReference type="PANTHER" id="PTHR43031:SF1">
    <property type="entry name" value="PYRIDINE NUCLEOTIDE-DISULPHIDE OXIDOREDUCTASE"/>
    <property type="match status" value="1"/>
</dbReference>
<dbReference type="InterPro" id="IPR036873">
    <property type="entry name" value="Rhodanese-like_dom_sf"/>
</dbReference>
<feature type="domain" description="Rhodanese" evidence="1">
    <location>
        <begin position="16"/>
        <end position="104"/>
    </location>
</feature>
<dbReference type="InterPro" id="IPR050229">
    <property type="entry name" value="GlpE_sulfurtransferase"/>
</dbReference>
<organism evidence="2">
    <name type="scientific">Sedimenticola thiotaurini</name>
    <dbReference type="NCBI Taxonomy" id="1543721"/>
    <lineage>
        <taxon>Bacteria</taxon>
        <taxon>Pseudomonadati</taxon>
        <taxon>Pseudomonadota</taxon>
        <taxon>Gammaproteobacteria</taxon>
        <taxon>Chromatiales</taxon>
        <taxon>Sedimenticolaceae</taxon>
        <taxon>Sedimenticola</taxon>
    </lineage>
</organism>
<proteinExistence type="predicted"/>
<dbReference type="PROSITE" id="PS50206">
    <property type="entry name" value="RHODANESE_3"/>
    <property type="match status" value="1"/>
</dbReference>
<dbReference type="Pfam" id="PF00581">
    <property type="entry name" value="Rhodanese"/>
    <property type="match status" value="1"/>
</dbReference>
<sequence length="109" mass="12313">MVKEIDSTQLEQRLASGDDLYLLDIRSDAEVMHGMLPGSSHLPMHLIPVRMQEFPRDREVVLYCRSGARSYHACMYLMQQGYDNVVNLKGGIIDWARNGFQVIPFAAAG</sequence>
<accession>A0A831RMZ8</accession>
<dbReference type="SMART" id="SM00450">
    <property type="entry name" value="RHOD"/>
    <property type="match status" value="1"/>
</dbReference>
<dbReference type="InterPro" id="IPR001763">
    <property type="entry name" value="Rhodanese-like_dom"/>
</dbReference>
<protein>
    <submittedName>
        <fullName evidence="2">Sulfurtransferase</fullName>
    </submittedName>
</protein>
<dbReference type="Gene3D" id="3.40.250.10">
    <property type="entry name" value="Rhodanese-like domain"/>
    <property type="match status" value="1"/>
</dbReference>
<gene>
    <name evidence="2" type="ORF">ENI96_05710</name>
</gene>
<comment type="caution">
    <text evidence="2">The sequence shown here is derived from an EMBL/GenBank/DDBJ whole genome shotgun (WGS) entry which is preliminary data.</text>
</comment>
<dbReference type="SUPFAM" id="SSF52821">
    <property type="entry name" value="Rhodanese/Cell cycle control phosphatase"/>
    <property type="match status" value="1"/>
</dbReference>
<dbReference type="Proteomes" id="UP000886251">
    <property type="component" value="Unassembled WGS sequence"/>
</dbReference>
<dbReference type="EMBL" id="DRKP01000063">
    <property type="protein sequence ID" value="HEB95910.1"/>
    <property type="molecule type" value="Genomic_DNA"/>
</dbReference>
<reference evidence="2" key="1">
    <citation type="journal article" date="2020" name="mSystems">
        <title>Genome- and Community-Level Interaction Insights into Carbon Utilization and Element Cycling Functions of Hydrothermarchaeota in Hydrothermal Sediment.</title>
        <authorList>
            <person name="Zhou Z."/>
            <person name="Liu Y."/>
            <person name="Xu W."/>
            <person name="Pan J."/>
            <person name="Luo Z.H."/>
            <person name="Li M."/>
        </authorList>
    </citation>
    <scope>NUCLEOTIDE SEQUENCE [LARGE SCALE GENOMIC DNA]</scope>
    <source>
        <strain evidence="2">HyVt-443</strain>
    </source>
</reference>
<name>A0A831RMZ8_9GAMM</name>
<evidence type="ECO:0000313" key="2">
    <source>
        <dbReference type="EMBL" id="HEB95910.1"/>
    </source>
</evidence>
<dbReference type="AlphaFoldDB" id="A0A831RMZ8"/>
<evidence type="ECO:0000259" key="1">
    <source>
        <dbReference type="PROSITE" id="PS50206"/>
    </source>
</evidence>
<dbReference type="PANTHER" id="PTHR43031">
    <property type="entry name" value="FAD-DEPENDENT OXIDOREDUCTASE"/>
    <property type="match status" value="1"/>
</dbReference>